<gene>
    <name evidence="1" type="ORF">ElyMa_003933000</name>
</gene>
<proteinExistence type="predicted"/>
<keyword evidence="2" id="KW-1185">Reference proteome</keyword>
<evidence type="ECO:0000313" key="2">
    <source>
        <dbReference type="Proteomes" id="UP000762676"/>
    </source>
</evidence>
<dbReference type="AlphaFoldDB" id="A0AAV4FTA4"/>
<protein>
    <submittedName>
        <fullName evidence="1">Uncharacterized protein</fullName>
    </submittedName>
</protein>
<organism evidence="1 2">
    <name type="scientific">Elysia marginata</name>
    <dbReference type="NCBI Taxonomy" id="1093978"/>
    <lineage>
        <taxon>Eukaryota</taxon>
        <taxon>Metazoa</taxon>
        <taxon>Spiralia</taxon>
        <taxon>Lophotrochozoa</taxon>
        <taxon>Mollusca</taxon>
        <taxon>Gastropoda</taxon>
        <taxon>Heterobranchia</taxon>
        <taxon>Euthyneura</taxon>
        <taxon>Panpulmonata</taxon>
        <taxon>Sacoglossa</taxon>
        <taxon>Placobranchoidea</taxon>
        <taxon>Plakobranchidae</taxon>
        <taxon>Elysia</taxon>
    </lineage>
</organism>
<comment type="caution">
    <text evidence="1">The sequence shown here is derived from an EMBL/GenBank/DDBJ whole genome shotgun (WGS) entry which is preliminary data.</text>
</comment>
<accession>A0AAV4FTA4</accession>
<reference evidence="1 2" key="1">
    <citation type="journal article" date="2021" name="Elife">
        <title>Chloroplast acquisition without the gene transfer in kleptoplastic sea slugs, Plakobranchus ocellatus.</title>
        <authorList>
            <person name="Maeda T."/>
            <person name="Takahashi S."/>
            <person name="Yoshida T."/>
            <person name="Shimamura S."/>
            <person name="Takaki Y."/>
            <person name="Nagai Y."/>
            <person name="Toyoda A."/>
            <person name="Suzuki Y."/>
            <person name="Arimoto A."/>
            <person name="Ishii H."/>
            <person name="Satoh N."/>
            <person name="Nishiyama T."/>
            <person name="Hasebe M."/>
            <person name="Maruyama T."/>
            <person name="Minagawa J."/>
            <person name="Obokata J."/>
            <person name="Shigenobu S."/>
        </authorList>
    </citation>
    <scope>NUCLEOTIDE SEQUENCE [LARGE SCALE GENOMIC DNA]</scope>
</reference>
<dbReference type="EMBL" id="BMAT01007985">
    <property type="protein sequence ID" value="GFR75910.1"/>
    <property type="molecule type" value="Genomic_DNA"/>
</dbReference>
<sequence length="111" mass="12305">MITYCVITPIGGGAFTADSGLMPLFLAHQPSRISYPMAFALLSGPIMHDLYNLVSGRGAICTKESMFCSIKNRVDPSFAAVDYTIDIFREMKCYVLNRITLGSQLCCPHYR</sequence>
<name>A0AAV4FTA4_9GAST</name>
<dbReference type="Proteomes" id="UP000762676">
    <property type="component" value="Unassembled WGS sequence"/>
</dbReference>
<evidence type="ECO:0000313" key="1">
    <source>
        <dbReference type="EMBL" id="GFR75910.1"/>
    </source>
</evidence>